<name>A0ABV8AKV5_9FLAO</name>
<gene>
    <name evidence="1" type="ORF">ACFOSX_14880</name>
</gene>
<dbReference type="RefSeq" id="WP_386103022.1">
    <property type="nucleotide sequence ID" value="NZ_JBHSAT010000023.1"/>
</dbReference>
<organism evidence="1 2">
    <name type="scientific">Winogradskyella maritima</name>
    <dbReference type="NCBI Taxonomy" id="1517766"/>
    <lineage>
        <taxon>Bacteria</taxon>
        <taxon>Pseudomonadati</taxon>
        <taxon>Bacteroidota</taxon>
        <taxon>Flavobacteriia</taxon>
        <taxon>Flavobacteriales</taxon>
        <taxon>Flavobacteriaceae</taxon>
        <taxon>Winogradskyella</taxon>
    </lineage>
</organism>
<dbReference type="GO" id="GO:0016301">
    <property type="term" value="F:kinase activity"/>
    <property type="evidence" value="ECO:0007669"/>
    <property type="project" value="UniProtKB-KW"/>
</dbReference>
<evidence type="ECO:0000313" key="2">
    <source>
        <dbReference type="Proteomes" id="UP001595812"/>
    </source>
</evidence>
<sequence length="484" mass="56667">MFFKNQITVLFAFVILLFFHSTGRAQHITAKKGSFGVDETHKLIVWHHSNLDALNGKKAKTINFNDTFEIADNTTDFSYSTSFKVSKSGEIYDLYITRLPLVHIALDTTVMTKDKKRPGHFTYFNKNTYQESAMGIRIRGNLSLTFPKKSYDIEFRTDTISKISKDLKFEGMRSDDDWILDGLYNEPLKLRSTIATGLWSDIHKPYYQTKEPKAQNGFDVDYVELFRNGEYVGLYALSESVDRKQLKLKKNKGSTVRGELFKANSYDGGPEFKKITKAYDNLFPHFTGFRMEYPIIDYKSYWDDLAQLLDLVINQSDAVFSEQIEEKFNVTNAIDYFIFVNVMRASDNLGKNYYLAKYDTKEPYFFVPWDLDGSFGVILEGRRVPNTKGLLSNGLFDKLMATDTNDYKNKLKTRWASLRQNELSTERLLQLFQTRYQQFTNEKIYERDQRLWPKQTTNEEDWDYLKSWLNERMSILDTEFSNLD</sequence>
<reference evidence="2" key="1">
    <citation type="journal article" date="2019" name="Int. J. Syst. Evol. Microbiol.">
        <title>The Global Catalogue of Microorganisms (GCM) 10K type strain sequencing project: providing services to taxonomists for standard genome sequencing and annotation.</title>
        <authorList>
            <consortium name="The Broad Institute Genomics Platform"/>
            <consortium name="The Broad Institute Genome Sequencing Center for Infectious Disease"/>
            <person name="Wu L."/>
            <person name="Ma J."/>
        </authorList>
    </citation>
    <scope>NUCLEOTIDE SEQUENCE [LARGE SCALE GENOMIC DNA]</scope>
    <source>
        <strain evidence="2">CECT 8979</strain>
    </source>
</reference>
<proteinExistence type="predicted"/>
<protein>
    <submittedName>
        <fullName evidence="1">CotH kinase family protein</fullName>
    </submittedName>
</protein>
<keyword evidence="1" id="KW-0418">Kinase</keyword>
<keyword evidence="2" id="KW-1185">Reference proteome</keyword>
<dbReference type="EMBL" id="JBHSAT010000023">
    <property type="protein sequence ID" value="MFC3878523.1"/>
    <property type="molecule type" value="Genomic_DNA"/>
</dbReference>
<keyword evidence="1" id="KW-0808">Transferase</keyword>
<evidence type="ECO:0000313" key="1">
    <source>
        <dbReference type="EMBL" id="MFC3878523.1"/>
    </source>
</evidence>
<dbReference type="Proteomes" id="UP001595812">
    <property type="component" value="Unassembled WGS sequence"/>
</dbReference>
<comment type="caution">
    <text evidence="1">The sequence shown here is derived from an EMBL/GenBank/DDBJ whole genome shotgun (WGS) entry which is preliminary data.</text>
</comment>
<dbReference type="InterPro" id="IPR014867">
    <property type="entry name" value="Spore_coat_CotH_CotH2/3/7"/>
</dbReference>
<accession>A0ABV8AKV5</accession>
<dbReference type="Pfam" id="PF08757">
    <property type="entry name" value="CotH"/>
    <property type="match status" value="1"/>
</dbReference>